<keyword evidence="2 9" id="KW-0575">Peroxidase</keyword>
<dbReference type="PANTHER" id="PTHR33577">
    <property type="entry name" value="STERIGMATOCYSTIN BIOSYNTHESIS PEROXIDASE STCC-RELATED"/>
    <property type="match status" value="1"/>
</dbReference>
<keyword evidence="5" id="KW-0560">Oxidoreductase</keyword>
<comment type="cofactor">
    <cofactor evidence="1">
        <name>heme b</name>
        <dbReference type="ChEBI" id="CHEBI:60344"/>
    </cofactor>
</comment>
<organism evidence="9 10">
    <name type="scientific">Rickenella mellea</name>
    <dbReference type="NCBI Taxonomy" id="50990"/>
    <lineage>
        <taxon>Eukaryota</taxon>
        <taxon>Fungi</taxon>
        <taxon>Dikarya</taxon>
        <taxon>Basidiomycota</taxon>
        <taxon>Agaricomycotina</taxon>
        <taxon>Agaricomycetes</taxon>
        <taxon>Hymenochaetales</taxon>
        <taxon>Rickenellaceae</taxon>
        <taxon>Rickenella</taxon>
    </lineage>
</organism>
<accession>A0A4Y7PMZ6</accession>
<protein>
    <submittedName>
        <fullName evidence="9">Cloroperoxidase</fullName>
    </submittedName>
</protein>
<dbReference type="OrthoDB" id="407298at2759"/>
<keyword evidence="6" id="KW-0408">Iron</keyword>
<feature type="domain" description="Heme haloperoxidase family profile" evidence="8">
    <location>
        <begin position="5"/>
        <end position="207"/>
    </location>
</feature>
<gene>
    <name evidence="9" type="ORF">BD410DRAFT_816752</name>
</gene>
<evidence type="ECO:0000313" key="10">
    <source>
        <dbReference type="Proteomes" id="UP000294933"/>
    </source>
</evidence>
<dbReference type="GO" id="GO:0004601">
    <property type="term" value="F:peroxidase activity"/>
    <property type="evidence" value="ECO:0007669"/>
    <property type="project" value="UniProtKB-KW"/>
</dbReference>
<evidence type="ECO:0000313" key="9">
    <source>
        <dbReference type="EMBL" id="TDL16361.1"/>
    </source>
</evidence>
<dbReference type="PROSITE" id="PS51405">
    <property type="entry name" value="HEME_HALOPEROXIDASE"/>
    <property type="match status" value="1"/>
</dbReference>
<dbReference type="Pfam" id="PF01328">
    <property type="entry name" value="Peroxidase_2"/>
    <property type="match status" value="1"/>
</dbReference>
<evidence type="ECO:0000256" key="6">
    <source>
        <dbReference type="ARBA" id="ARBA00023004"/>
    </source>
</evidence>
<comment type="similarity">
    <text evidence="7">Belongs to the chloroperoxidase family.</text>
</comment>
<dbReference type="PANTHER" id="PTHR33577:SF9">
    <property type="entry name" value="PEROXIDASE STCC"/>
    <property type="match status" value="1"/>
</dbReference>
<dbReference type="Gene3D" id="1.10.489.10">
    <property type="entry name" value="Chloroperoxidase-like"/>
    <property type="match status" value="1"/>
</dbReference>
<dbReference type="VEuPathDB" id="FungiDB:BD410DRAFT_816752"/>
<sequence>MAGRTRQPFCPATSEDSRSPCPALNALANHGYLPHDGRDISILQLVHAVQSVYNISAPLAWTLAAAGTVTCGRGLWLDLHDLARHNRIEHDASLTHADAQPGETFAPDEVDSTLLTEMLHSSPNDFLTFDDLANIRVRRDGTLHAPLDPVHGEIARGECALILKTFGDEEDRVPKELLSQFMGDEKIPEGWEGPRETVGLINTSAISRKLAKKVASLEAQR</sequence>
<dbReference type="GO" id="GO:0046872">
    <property type="term" value="F:metal ion binding"/>
    <property type="evidence" value="ECO:0007669"/>
    <property type="project" value="UniProtKB-KW"/>
</dbReference>
<name>A0A4Y7PMZ6_9AGAM</name>
<dbReference type="InterPro" id="IPR000028">
    <property type="entry name" value="Chloroperoxidase"/>
</dbReference>
<keyword evidence="3" id="KW-0349">Heme</keyword>
<evidence type="ECO:0000259" key="8">
    <source>
        <dbReference type="PROSITE" id="PS51405"/>
    </source>
</evidence>
<dbReference type="EMBL" id="ML170245">
    <property type="protein sequence ID" value="TDL16361.1"/>
    <property type="molecule type" value="Genomic_DNA"/>
</dbReference>
<dbReference type="SUPFAM" id="SSF47571">
    <property type="entry name" value="Cloroperoxidase"/>
    <property type="match status" value="1"/>
</dbReference>
<evidence type="ECO:0000256" key="5">
    <source>
        <dbReference type="ARBA" id="ARBA00023002"/>
    </source>
</evidence>
<evidence type="ECO:0000256" key="4">
    <source>
        <dbReference type="ARBA" id="ARBA00022723"/>
    </source>
</evidence>
<evidence type="ECO:0000256" key="2">
    <source>
        <dbReference type="ARBA" id="ARBA00022559"/>
    </source>
</evidence>
<dbReference type="STRING" id="50990.A0A4Y7PMZ6"/>
<dbReference type="InterPro" id="IPR036851">
    <property type="entry name" value="Chloroperoxidase-like_sf"/>
</dbReference>
<evidence type="ECO:0000256" key="7">
    <source>
        <dbReference type="ARBA" id="ARBA00025795"/>
    </source>
</evidence>
<reference evidence="9 10" key="1">
    <citation type="submission" date="2018-06" db="EMBL/GenBank/DDBJ databases">
        <title>A transcriptomic atlas of mushroom development highlights an independent origin of complex multicellularity.</title>
        <authorList>
            <consortium name="DOE Joint Genome Institute"/>
            <person name="Krizsan K."/>
            <person name="Almasi E."/>
            <person name="Merenyi Z."/>
            <person name="Sahu N."/>
            <person name="Viragh M."/>
            <person name="Koszo T."/>
            <person name="Mondo S."/>
            <person name="Kiss B."/>
            <person name="Balint B."/>
            <person name="Kues U."/>
            <person name="Barry K."/>
            <person name="Hegedus J.C."/>
            <person name="Henrissat B."/>
            <person name="Johnson J."/>
            <person name="Lipzen A."/>
            <person name="Ohm R."/>
            <person name="Nagy I."/>
            <person name="Pangilinan J."/>
            <person name="Yan J."/>
            <person name="Xiong Y."/>
            <person name="Grigoriev I.V."/>
            <person name="Hibbett D.S."/>
            <person name="Nagy L.G."/>
        </authorList>
    </citation>
    <scope>NUCLEOTIDE SEQUENCE [LARGE SCALE GENOMIC DNA]</scope>
    <source>
        <strain evidence="9 10">SZMC22713</strain>
    </source>
</reference>
<proteinExistence type="inferred from homology"/>
<evidence type="ECO:0000256" key="3">
    <source>
        <dbReference type="ARBA" id="ARBA00022617"/>
    </source>
</evidence>
<evidence type="ECO:0000256" key="1">
    <source>
        <dbReference type="ARBA" id="ARBA00001970"/>
    </source>
</evidence>
<keyword evidence="10" id="KW-1185">Reference proteome</keyword>
<keyword evidence="4" id="KW-0479">Metal-binding</keyword>
<dbReference type="AlphaFoldDB" id="A0A4Y7PMZ6"/>
<dbReference type="Proteomes" id="UP000294933">
    <property type="component" value="Unassembled WGS sequence"/>
</dbReference>